<dbReference type="SUPFAM" id="SSF51604">
    <property type="entry name" value="Enolase C-terminal domain-like"/>
    <property type="match status" value="1"/>
</dbReference>
<dbReference type="CDD" id="cd03316">
    <property type="entry name" value="MR_like"/>
    <property type="match status" value="1"/>
</dbReference>
<dbReference type="InterPro" id="IPR013341">
    <property type="entry name" value="Mandelate_racemase_N_dom"/>
</dbReference>
<dbReference type="InterPro" id="IPR036849">
    <property type="entry name" value="Enolase-like_C_sf"/>
</dbReference>
<dbReference type="Gene3D" id="3.20.20.120">
    <property type="entry name" value="Enolase-like C-terminal domain"/>
    <property type="match status" value="1"/>
</dbReference>
<dbReference type="Gene3D" id="3.30.390.10">
    <property type="entry name" value="Enolase-like, N-terminal domain"/>
    <property type="match status" value="1"/>
</dbReference>
<dbReference type="EMBL" id="CADIKK010000022">
    <property type="protein sequence ID" value="CAB3797008.1"/>
    <property type="molecule type" value="Genomic_DNA"/>
</dbReference>
<gene>
    <name evidence="5" type="primary">gci</name>
    <name evidence="5" type="ORF">LMG28614_04480</name>
</gene>
<name>A0A6S7D5Y3_9BURK</name>
<feature type="domain" description="Mandelate racemase/muconate lactonizing enzyme C-terminal" evidence="4">
    <location>
        <begin position="160"/>
        <end position="257"/>
    </location>
</feature>
<dbReference type="InterPro" id="IPR029065">
    <property type="entry name" value="Enolase_C-like"/>
</dbReference>
<evidence type="ECO:0000313" key="6">
    <source>
        <dbReference type="Proteomes" id="UP000494365"/>
    </source>
</evidence>
<dbReference type="InterPro" id="IPR029017">
    <property type="entry name" value="Enolase-like_N"/>
</dbReference>
<dbReference type="InterPro" id="IPR013342">
    <property type="entry name" value="Mandelate_racemase_C"/>
</dbReference>
<sequence length="393" mass="41794">MKRIDEIEVQVGPLTVGRVEVHVLRCPIATPVRTSFGTMHDRPAVLVSVTDSDGCTGWGEIWSNFPACGAEHRAAIVSTVLAPMLTGCRVAHPTEIFRDLTEATAVLALQSGEPGPFAQAIAGVDLALWDLRARRAGLPLWKLLGGSSDNIPAYASGLNPVGSAELVAEKLERGYEAFKLKVGFGVERDVNNLKILREIIGPNRRLMVDANQAWALPQALEIVPLLAPFNLGWLEEPLRCDRPLSEWQTLADSSPVPLAGGENIAGHDEFDAAIASRAFAVIQPDAAKWGGISGCLRVIRSTQVAALTYCPHYLGGGVGLLASAHLLAATGGDGMLEIDSNPNPLRTLLHGPLDTLVNGRVSLGNAPGIGIEPNLTELREHIREAAASVDAVR</sequence>
<organism evidence="5 6">
    <name type="scientific">Paraburkholderia ultramafica</name>
    <dbReference type="NCBI Taxonomy" id="1544867"/>
    <lineage>
        <taxon>Bacteria</taxon>
        <taxon>Pseudomonadati</taxon>
        <taxon>Pseudomonadota</taxon>
        <taxon>Betaproteobacteria</taxon>
        <taxon>Burkholderiales</taxon>
        <taxon>Burkholderiaceae</taxon>
        <taxon>Paraburkholderia</taxon>
    </lineage>
</organism>
<dbReference type="Pfam" id="PF02746">
    <property type="entry name" value="MR_MLE_N"/>
    <property type="match status" value="1"/>
</dbReference>
<keyword evidence="2" id="KW-0479">Metal-binding</keyword>
<dbReference type="InterPro" id="IPR046945">
    <property type="entry name" value="RHMD-like"/>
</dbReference>
<dbReference type="AlphaFoldDB" id="A0A6S7D5Y3"/>
<dbReference type="SUPFAM" id="SSF54826">
    <property type="entry name" value="Enolase N-terminal domain-like"/>
    <property type="match status" value="1"/>
</dbReference>
<reference evidence="5 6" key="1">
    <citation type="submission" date="2020-04" db="EMBL/GenBank/DDBJ databases">
        <authorList>
            <person name="De Canck E."/>
        </authorList>
    </citation>
    <scope>NUCLEOTIDE SEQUENCE [LARGE SCALE GENOMIC DNA]</scope>
    <source>
        <strain evidence="5 6">LMG 28614</strain>
    </source>
</reference>
<dbReference type="GO" id="GO:0016836">
    <property type="term" value="F:hydro-lyase activity"/>
    <property type="evidence" value="ECO:0007669"/>
    <property type="project" value="TreeGrafter"/>
</dbReference>
<dbReference type="RefSeq" id="WP_175151591.1">
    <property type="nucleotide sequence ID" value="NZ_CADIKK010000022.1"/>
</dbReference>
<dbReference type="GO" id="GO:0016052">
    <property type="term" value="P:carbohydrate catabolic process"/>
    <property type="evidence" value="ECO:0007669"/>
    <property type="project" value="TreeGrafter"/>
</dbReference>
<dbReference type="GO" id="GO:0016853">
    <property type="term" value="F:isomerase activity"/>
    <property type="evidence" value="ECO:0007669"/>
    <property type="project" value="UniProtKB-KW"/>
</dbReference>
<dbReference type="GO" id="GO:0009063">
    <property type="term" value="P:amino acid catabolic process"/>
    <property type="evidence" value="ECO:0007669"/>
    <property type="project" value="InterPro"/>
</dbReference>
<protein>
    <submittedName>
        <fullName evidence="5">D-galactarolactone cycloisomerase</fullName>
        <ecNumber evidence="5">5.5.1.27</ecNumber>
    </submittedName>
</protein>
<keyword evidence="6" id="KW-1185">Reference proteome</keyword>
<dbReference type="GO" id="GO:0000287">
    <property type="term" value="F:magnesium ion binding"/>
    <property type="evidence" value="ECO:0007669"/>
    <property type="project" value="TreeGrafter"/>
</dbReference>
<dbReference type="SMART" id="SM00922">
    <property type="entry name" value="MR_MLE"/>
    <property type="match status" value="1"/>
</dbReference>
<dbReference type="SFLD" id="SFLDG00179">
    <property type="entry name" value="mandelate_racemase"/>
    <property type="match status" value="1"/>
</dbReference>
<proteinExistence type="predicted"/>
<dbReference type="PROSITE" id="PS00908">
    <property type="entry name" value="MR_MLE_1"/>
    <property type="match status" value="1"/>
</dbReference>
<accession>A0A6S7D5Y3</accession>
<evidence type="ECO:0000313" key="5">
    <source>
        <dbReference type="EMBL" id="CAB3797008.1"/>
    </source>
</evidence>
<keyword evidence="3" id="KW-0460">Magnesium</keyword>
<dbReference type="EC" id="5.5.1.27" evidence="5"/>
<evidence type="ECO:0000256" key="2">
    <source>
        <dbReference type="ARBA" id="ARBA00022723"/>
    </source>
</evidence>
<evidence type="ECO:0000256" key="1">
    <source>
        <dbReference type="ARBA" id="ARBA00001946"/>
    </source>
</evidence>
<dbReference type="PANTHER" id="PTHR13794:SF58">
    <property type="entry name" value="MITOCHONDRIAL ENOLASE SUPERFAMILY MEMBER 1"/>
    <property type="match status" value="1"/>
</dbReference>
<dbReference type="InterPro" id="IPR018110">
    <property type="entry name" value="Mandel_Rmase/mucon_lact_enz_CS"/>
</dbReference>
<dbReference type="Proteomes" id="UP000494365">
    <property type="component" value="Unassembled WGS sequence"/>
</dbReference>
<evidence type="ECO:0000256" key="3">
    <source>
        <dbReference type="ARBA" id="ARBA00022842"/>
    </source>
</evidence>
<dbReference type="PANTHER" id="PTHR13794">
    <property type="entry name" value="ENOLASE SUPERFAMILY, MANDELATE RACEMASE"/>
    <property type="match status" value="1"/>
</dbReference>
<dbReference type="PROSITE" id="PS00909">
    <property type="entry name" value="MR_MLE_2"/>
    <property type="match status" value="1"/>
</dbReference>
<dbReference type="SFLD" id="SFLDS00001">
    <property type="entry name" value="Enolase"/>
    <property type="match status" value="1"/>
</dbReference>
<evidence type="ECO:0000259" key="4">
    <source>
        <dbReference type="SMART" id="SM00922"/>
    </source>
</evidence>
<comment type="cofactor">
    <cofactor evidence="1">
        <name>Mg(2+)</name>
        <dbReference type="ChEBI" id="CHEBI:18420"/>
    </cofactor>
</comment>
<keyword evidence="5" id="KW-0413">Isomerase</keyword>
<dbReference type="Pfam" id="PF13378">
    <property type="entry name" value="MR_MLE_C"/>
    <property type="match status" value="1"/>
</dbReference>